<dbReference type="AlphaFoldDB" id="A0A4Q9Q1D5"/>
<accession>A0A4Q9Q1D5</accession>
<evidence type="ECO:0000313" key="1">
    <source>
        <dbReference type="EMBL" id="TBU60374.1"/>
    </source>
</evidence>
<dbReference type="EMBL" id="ML145105">
    <property type="protein sequence ID" value="TBU60374.1"/>
    <property type="molecule type" value="Genomic_DNA"/>
</dbReference>
<protein>
    <submittedName>
        <fullName evidence="1">Uncharacterized protein</fullName>
    </submittedName>
</protein>
<dbReference type="Proteomes" id="UP000292082">
    <property type="component" value="Unassembled WGS sequence"/>
</dbReference>
<sequence length="164" mass="18994">MHLMTWYPDQISPTACKLSPVAPSSFARYARLCFESLPVRRRYKNGRKDQFARAWERDHSSELNAVSEGPPRKRLHKFLRFSTNECCNCYVLLLWSLLRVLSWLCSNCVVTPRVVYHATMLYNTDRDSVCCSWSPLSRPAMILRSPYTTSLNCASERSSHLLLV</sequence>
<evidence type="ECO:0000313" key="2">
    <source>
        <dbReference type="Proteomes" id="UP000292082"/>
    </source>
</evidence>
<name>A0A4Q9Q1D5_9APHY</name>
<keyword evidence="2" id="KW-1185">Reference proteome</keyword>
<reference evidence="1 2" key="1">
    <citation type="submission" date="2019-01" db="EMBL/GenBank/DDBJ databases">
        <title>Draft genome sequences of three monokaryotic isolates of the white-rot basidiomycete fungus Dichomitus squalens.</title>
        <authorList>
            <consortium name="DOE Joint Genome Institute"/>
            <person name="Lopez S.C."/>
            <person name="Andreopoulos B."/>
            <person name="Pangilinan J."/>
            <person name="Lipzen A."/>
            <person name="Riley R."/>
            <person name="Ahrendt S."/>
            <person name="Ng V."/>
            <person name="Barry K."/>
            <person name="Daum C."/>
            <person name="Grigoriev I.V."/>
            <person name="Hilden K.S."/>
            <person name="Makela M.R."/>
            <person name="de Vries R.P."/>
        </authorList>
    </citation>
    <scope>NUCLEOTIDE SEQUENCE [LARGE SCALE GENOMIC DNA]</scope>
    <source>
        <strain evidence="1 2">CBS 464.89</strain>
    </source>
</reference>
<proteinExistence type="predicted"/>
<gene>
    <name evidence="1" type="ORF">BD310DRAFT_329214</name>
</gene>
<organism evidence="1 2">
    <name type="scientific">Dichomitus squalens</name>
    <dbReference type="NCBI Taxonomy" id="114155"/>
    <lineage>
        <taxon>Eukaryota</taxon>
        <taxon>Fungi</taxon>
        <taxon>Dikarya</taxon>
        <taxon>Basidiomycota</taxon>
        <taxon>Agaricomycotina</taxon>
        <taxon>Agaricomycetes</taxon>
        <taxon>Polyporales</taxon>
        <taxon>Polyporaceae</taxon>
        <taxon>Dichomitus</taxon>
    </lineage>
</organism>